<name>A0A7Y0L0W3_9FIRM</name>
<evidence type="ECO:0000313" key="15">
    <source>
        <dbReference type="Proteomes" id="UP000533476"/>
    </source>
</evidence>
<evidence type="ECO:0000256" key="8">
    <source>
        <dbReference type="ARBA" id="ARBA00022833"/>
    </source>
</evidence>
<evidence type="ECO:0000256" key="2">
    <source>
        <dbReference type="ARBA" id="ARBA00004141"/>
    </source>
</evidence>
<keyword evidence="10" id="KW-0482">Metalloprotease</keyword>
<comment type="similarity">
    <text evidence="3">Belongs to the peptidase M50B family.</text>
</comment>
<feature type="transmembrane region" description="Helical" evidence="12">
    <location>
        <begin position="164"/>
        <end position="195"/>
    </location>
</feature>
<sequence length="290" mass="32349">MARAPLWRQVRINPLFLGVLVLYGAAGHGRTMIIAFLAVTLHELTHAVVADLYGLDIERIEIWPFGGMARIPGLDTQDPYVETMVAVAGPLANFFWAAFAWAFQRALPMNPEYVTQFIEANLAIGAINLLPVAPLDGGRLARLYLSRQMGYQESERRVREGGLWLARLLFAAALAMLAGGQLQLGLGIFAAFLYWGAYRTPHHAPYLIIRDLGQRILGFQRRPVWTVEDLAVRGDVALGDVIRVMRPLKYHRVVVLDADMRRMGILYEEALLSGMERFGPELPIAELLSG</sequence>
<dbReference type="RefSeq" id="WP_169096371.1">
    <property type="nucleotide sequence ID" value="NZ_JABBVZ010000005.1"/>
</dbReference>
<dbReference type="PANTHER" id="PTHR39188">
    <property type="entry name" value="MEMBRANE-ASSOCIATED ZINC METALLOPROTEASE M50B"/>
    <property type="match status" value="1"/>
</dbReference>
<evidence type="ECO:0000256" key="5">
    <source>
        <dbReference type="ARBA" id="ARBA00022692"/>
    </source>
</evidence>
<dbReference type="GO" id="GO:0008237">
    <property type="term" value="F:metallopeptidase activity"/>
    <property type="evidence" value="ECO:0007669"/>
    <property type="project" value="UniProtKB-KW"/>
</dbReference>
<protein>
    <submittedName>
        <fullName evidence="14">Peptidase M50</fullName>
    </submittedName>
</protein>
<dbReference type="Pfam" id="PF02163">
    <property type="entry name" value="Peptidase_M50"/>
    <property type="match status" value="2"/>
</dbReference>
<keyword evidence="7" id="KW-0378">Hydrolase</keyword>
<evidence type="ECO:0000256" key="9">
    <source>
        <dbReference type="ARBA" id="ARBA00022989"/>
    </source>
</evidence>
<proteinExistence type="inferred from homology"/>
<keyword evidence="5 12" id="KW-0812">Transmembrane</keyword>
<keyword evidence="6" id="KW-0479">Metal-binding</keyword>
<comment type="caution">
    <text evidence="14">The sequence shown here is derived from an EMBL/GenBank/DDBJ whole genome shotgun (WGS) entry which is preliminary data.</text>
</comment>
<feature type="domain" description="Peptidase M50" evidence="13">
    <location>
        <begin position="118"/>
        <end position="160"/>
    </location>
</feature>
<evidence type="ECO:0000256" key="7">
    <source>
        <dbReference type="ARBA" id="ARBA00022801"/>
    </source>
</evidence>
<gene>
    <name evidence="14" type="ORF">HIJ39_02510</name>
</gene>
<evidence type="ECO:0000256" key="10">
    <source>
        <dbReference type="ARBA" id="ARBA00023049"/>
    </source>
</evidence>
<evidence type="ECO:0000313" key="14">
    <source>
        <dbReference type="EMBL" id="NMP21233.1"/>
    </source>
</evidence>
<dbReference type="GO" id="GO:0046872">
    <property type="term" value="F:metal ion binding"/>
    <property type="evidence" value="ECO:0007669"/>
    <property type="project" value="UniProtKB-KW"/>
</dbReference>
<feature type="domain" description="Peptidase M50" evidence="13">
    <location>
        <begin position="34"/>
        <end position="104"/>
    </location>
</feature>
<feature type="transmembrane region" description="Helical" evidence="12">
    <location>
        <begin position="12"/>
        <end position="39"/>
    </location>
</feature>
<evidence type="ECO:0000256" key="4">
    <source>
        <dbReference type="ARBA" id="ARBA00022670"/>
    </source>
</evidence>
<reference evidence="14 15" key="1">
    <citation type="submission" date="2020-04" db="EMBL/GenBank/DDBJ databases">
        <authorList>
            <person name="Zhang R."/>
            <person name="Schippers A."/>
        </authorList>
    </citation>
    <scope>NUCLEOTIDE SEQUENCE [LARGE SCALE GENOMIC DNA]</scope>
    <source>
        <strain evidence="14 15">DSM 109850</strain>
    </source>
</reference>
<evidence type="ECO:0000256" key="12">
    <source>
        <dbReference type="SAM" id="Phobius"/>
    </source>
</evidence>
<keyword evidence="11 12" id="KW-0472">Membrane</keyword>
<evidence type="ECO:0000259" key="13">
    <source>
        <dbReference type="Pfam" id="PF02163"/>
    </source>
</evidence>
<evidence type="ECO:0000256" key="3">
    <source>
        <dbReference type="ARBA" id="ARBA00007931"/>
    </source>
</evidence>
<dbReference type="GO" id="GO:0006508">
    <property type="term" value="P:proteolysis"/>
    <property type="evidence" value="ECO:0007669"/>
    <property type="project" value="UniProtKB-KW"/>
</dbReference>
<feature type="transmembrane region" description="Helical" evidence="12">
    <location>
        <begin position="84"/>
        <end position="103"/>
    </location>
</feature>
<evidence type="ECO:0000256" key="6">
    <source>
        <dbReference type="ARBA" id="ARBA00022723"/>
    </source>
</evidence>
<organism evidence="14 15">
    <name type="scientific">Sulfobacillus harzensis</name>
    <dbReference type="NCBI Taxonomy" id="2729629"/>
    <lineage>
        <taxon>Bacteria</taxon>
        <taxon>Bacillati</taxon>
        <taxon>Bacillota</taxon>
        <taxon>Clostridia</taxon>
        <taxon>Eubacteriales</taxon>
        <taxon>Clostridiales Family XVII. Incertae Sedis</taxon>
        <taxon>Sulfobacillus</taxon>
    </lineage>
</organism>
<dbReference type="Proteomes" id="UP000533476">
    <property type="component" value="Unassembled WGS sequence"/>
</dbReference>
<dbReference type="PANTHER" id="PTHR39188:SF3">
    <property type="entry name" value="STAGE IV SPORULATION PROTEIN FB"/>
    <property type="match status" value="1"/>
</dbReference>
<dbReference type="AlphaFoldDB" id="A0A7Y0L0W3"/>
<evidence type="ECO:0000256" key="11">
    <source>
        <dbReference type="ARBA" id="ARBA00023136"/>
    </source>
</evidence>
<evidence type="ECO:0000256" key="1">
    <source>
        <dbReference type="ARBA" id="ARBA00001947"/>
    </source>
</evidence>
<keyword evidence="8" id="KW-0862">Zinc</keyword>
<keyword evidence="9 12" id="KW-1133">Transmembrane helix</keyword>
<dbReference type="InterPro" id="IPR008915">
    <property type="entry name" value="Peptidase_M50"/>
</dbReference>
<keyword evidence="15" id="KW-1185">Reference proteome</keyword>
<dbReference type="GO" id="GO:0016020">
    <property type="term" value="C:membrane"/>
    <property type="evidence" value="ECO:0007669"/>
    <property type="project" value="UniProtKB-SubCell"/>
</dbReference>
<dbReference type="EMBL" id="JABBVZ010000005">
    <property type="protein sequence ID" value="NMP21233.1"/>
    <property type="molecule type" value="Genomic_DNA"/>
</dbReference>
<comment type="cofactor">
    <cofactor evidence="1">
        <name>Zn(2+)</name>
        <dbReference type="ChEBI" id="CHEBI:29105"/>
    </cofactor>
</comment>
<accession>A0A7Y0L0W3</accession>
<keyword evidence="4" id="KW-0645">Protease</keyword>
<comment type="subcellular location">
    <subcellularLocation>
        <location evidence="2">Membrane</location>
        <topology evidence="2">Multi-pass membrane protein</topology>
    </subcellularLocation>
</comment>